<protein>
    <submittedName>
        <fullName evidence="1">Uncharacterized protein</fullName>
    </submittedName>
</protein>
<comment type="caution">
    <text evidence="1">The sequence shown here is derived from an EMBL/GenBank/DDBJ whole genome shotgun (WGS) entry which is preliminary data.</text>
</comment>
<evidence type="ECO:0000313" key="2">
    <source>
        <dbReference type="Proteomes" id="UP000544134"/>
    </source>
</evidence>
<gene>
    <name evidence="1" type="ORF">HHL24_17135</name>
</gene>
<dbReference type="AlphaFoldDB" id="A0A848IIY9"/>
<keyword evidence="2" id="KW-1185">Reference proteome</keyword>
<accession>A0A848IIY9</accession>
<dbReference type="Proteomes" id="UP000544134">
    <property type="component" value="Unassembled WGS sequence"/>
</dbReference>
<organism evidence="1 2">
    <name type="scientific">Paraburkholderia polaris</name>
    <dbReference type="NCBI Taxonomy" id="2728848"/>
    <lineage>
        <taxon>Bacteria</taxon>
        <taxon>Pseudomonadati</taxon>
        <taxon>Pseudomonadota</taxon>
        <taxon>Betaproteobacteria</taxon>
        <taxon>Burkholderiales</taxon>
        <taxon>Burkholderiaceae</taxon>
        <taxon>Paraburkholderia</taxon>
    </lineage>
</organism>
<sequence>MQTFIDTTNQQVWAFEDDVVVSQTSGGAYAFTAAEGFTLAVPATLKPYTVPEPTEAELAAKALLQSAMAAMAAGLTIASTATQAIDATYAVDQVSQMDIIAIETSLNAGKGFPGGATTFNYPDTSGMMHTFSESNFTDFAAAVRDYVYALKSVIAGSSSALPTASTTIA</sequence>
<dbReference type="RefSeq" id="WP_169486627.1">
    <property type="nucleotide sequence ID" value="NZ_JABBGJ010000017.1"/>
</dbReference>
<name>A0A848IIY9_9BURK</name>
<proteinExistence type="predicted"/>
<dbReference type="EMBL" id="JABBGJ010000017">
    <property type="protein sequence ID" value="NML99653.1"/>
    <property type="molecule type" value="Genomic_DNA"/>
</dbReference>
<reference evidence="1 2" key="1">
    <citation type="submission" date="2020-04" db="EMBL/GenBank/DDBJ databases">
        <title>Paraburkholderia sp. RP-4-7 isolated from soil.</title>
        <authorList>
            <person name="Dahal R.H."/>
        </authorList>
    </citation>
    <scope>NUCLEOTIDE SEQUENCE [LARGE SCALE GENOMIC DNA]</scope>
    <source>
        <strain evidence="1 2">RP-4-7</strain>
    </source>
</reference>
<evidence type="ECO:0000313" key="1">
    <source>
        <dbReference type="EMBL" id="NML99653.1"/>
    </source>
</evidence>